<dbReference type="InterPro" id="IPR001986">
    <property type="entry name" value="Enolpyruvate_Tfrase_dom"/>
</dbReference>
<dbReference type="Gene3D" id="3.65.10.10">
    <property type="entry name" value="Enolpyruvate transferase domain"/>
    <property type="match status" value="1"/>
</dbReference>
<dbReference type="InterPro" id="IPR036968">
    <property type="entry name" value="Enolpyruvate_Tfrase_sf"/>
</dbReference>
<evidence type="ECO:0000313" key="17">
    <source>
        <dbReference type="EMBL" id="CAK9230197.1"/>
    </source>
</evidence>
<keyword evidence="4" id="KW-0132">Cell division</keyword>
<protein>
    <recommendedName>
        <fullName evidence="12">UDP-N-acetylglucosamine 1-carboxyvinyltransferase</fullName>
        <ecNumber evidence="11">2.5.1.7</ecNumber>
    </recommendedName>
    <alternativeName>
        <fullName evidence="13">Enoylpyruvate transferase</fullName>
    </alternativeName>
    <alternativeName>
        <fullName evidence="14">UDP-N-acetylglucosamine enolpyruvyl transferase</fullName>
    </alternativeName>
</protein>
<keyword evidence="7" id="KW-0573">Peptidoglycan synthesis</keyword>
<dbReference type="Pfam" id="PF00275">
    <property type="entry name" value="EPSP_synthase"/>
    <property type="match status" value="1"/>
</dbReference>
<proteinExistence type="inferred from homology"/>
<dbReference type="PANTHER" id="PTHR43783:SF1">
    <property type="entry name" value="UDP-N-ACETYLGLUCOSAMINE 1-CARBOXYVINYLTRANSFERASE"/>
    <property type="match status" value="1"/>
</dbReference>
<evidence type="ECO:0000256" key="6">
    <source>
        <dbReference type="ARBA" id="ARBA00022960"/>
    </source>
</evidence>
<sequence>MVMNVVFVSLAIGLGQEEAAQGKVHFRAMDGKHLVNGNFCLDYPSVGATETLMMAAALADGKTLLSNVAQELEVVDLADVLISCGASIHGAGTNTLSIVGRRKLHGTEYQIIPDRIEA</sequence>
<comment type="similarity">
    <text evidence="10">Belongs to the EPSP synthase family. MurA subfamily.</text>
</comment>
<evidence type="ECO:0000256" key="2">
    <source>
        <dbReference type="ARBA" id="ARBA00004752"/>
    </source>
</evidence>
<evidence type="ECO:0000256" key="10">
    <source>
        <dbReference type="ARBA" id="ARBA00038367"/>
    </source>
</evidence>
<evidence type="ECO:0000256" key="7">
    <source>
        <dbReference type="ARBA" id="ARBA00022984"/>
    </source>
</evidence>
<dbReference type="Proteomes" id="UP001497512">
    <property type="component" value="Chromosome 6"/>
</dbReference>
<comment type="pathway">
    <text evidence="2">Cell wall biogenesis; peptidoglycan biosynthesis.</text>
</comment>
<evidence type="ECO:0000259" key="16">
    <source>
        <dbReference type="Pfam" id="PF00275"/>
    </source>
</evidence>
<evidence type="ECO:0000256" key="5">
    <source>
        <dbReference type="ARBA" id="ARBA00022679"/>
    </source>
</evidence>
<evidence type="ECO:0000256" key="14">
    <source>
        <dbReference type="ARBA" id="ARBA00042842"/>
    </source>
</evidence>
<evidence type="ECO:0000256" key="8">
    <source>
        <dbReference type="ARBA" id="ARBA00023306"/>
    </source>
</evidence>
<feature type="domain" description="Enolpyruvate transferase" evidence="16">
    <location>
        <begin position="32"/>
        <end position="118"/>
    </location>
</feature>
<keyword evidence="8" id="KW-0131">Cell cycle</keyword>
<evidence type="ECO:0000256" key="15">
    <source>
        <dbReference type="ARBA" id="ARBA00047527"/>
    </source>
</evidence>
<dbReference type="InterPro" id="IPR013792">
    <property type="entry name" value="RNA3'P_cycl/enolpyr_Trfase_a/b"/>
</dbReference>
<keyword evidence="5" id="KW-0808">Transferase</keyword>
<accession>A0ABP0UWF9</accession>
<evidence type="ECO:0000256" key="3">
    <source>
        <dbReference type="ARBA" id="ARBA00022490"/>
    </source>
</evidence>
<keyword evidence="18" id="KW-1185">Reference proteome</keyword>
<evidence type="ECO:0000256" key="1">
    <source>
        <dbReference type="ARBA" id="ARBA00004496"/>
    </source>
</evidence>
<evidence type="ECO:0000313" key="18">
    <source>
        <dbReference type="Proteomes" id="UP001497512"/>
    </source>
</evidence>
<keyword evidence="9" id="KW-0961">Cell wall biogenesis/degradation</keyword>
<organism evidence="17 18">
    <name type="scientific">Sphagnum troendelagicum</name>
    <dbReference type="NCBI Taxonomy" id="128251"/>
    <lineage>
        <taxon>Eukaryota</taxon>
        <taxon>Viridiplantae</taxon>
        <taxon>Streptophyta</taxon>
        <taxon>Embryophyta</taxon>
        <taxon>Bryophyta</taxon>
        <taxon>Sphagnophytina</taxon>
        <taxon>Sphagnopsida</taxon>
        <taxon>Sphagnales</taxon>
        <taxon>Sphagnaceae</taxon>
        <taxon>Sphagnum</taxon>
    </lineage>
</organism>
<evidence type="ECO:0000256" key="4">
    <source>
        <dbReference type="ARBA" id="ARBA00022618"/>
    </source>
</evidence>
<dbReference type="InterPro" id="IPR050068">
    <property type="entry name" value="MurA_subfamily"/>
</dbReference>
<gene>
    <name evidence="17" type="ORF">CSSPTR1EN2_LOCUS20112</name>
</gene>
<dbReference type="EC" id="2.5.1.7" evidence="11"/>
<dbReference type="SUPFAM" id="SSF55205">
    <property type="entry name" value="EPT/RTPC-like"/>
    <property type="match status" value="1"/>
</dbReference>
<evidence type="ECO:0000256" key="13">
    <source>
        <dbReference type="ARBA" id="ARBA00042443"/>
    </source>
</evidence>
<name>A0ABP0UWF9_9BRYO</name>
<evidence type="ECO:0000256" key="12">
    <source>
        <dbReference type="ARBA" id="ARBA00039754"/>
    </source>
</evidence>
<keyword evidence="3" id="KW-0963">Cytoplasm</keyword>
<comment type="catalytic activity">
    <reaction evidence="15">
        <text>phosphoenolpyruvate + UDP-N-acetyl-alpha-D-glucosamine = UDP-N-acetyl-3-O-(1-carboxyvinyl)-alpha-D-glucosamine + phosphate</text>
        <dbReference type="Rhea" id="RHEA:18681"/>
        <dbReference type="ChEBI" id="CHEBI:43474"/>
        <dbReference type="ChEBI" id="CHEBI:57705"/>
        <dbReference type="ChEBI" id="CHEBI:58702"/>
        <dbReference type="ChEBI" id="CHEBI:68483"/>
        <dbReference type="EC" id="2.5.1.7"/>
    </reaction>
</comment>
<keyword evidence="6" id="KW-0133">Cell shape</keyword>
<evidence type="ECO:0000256" key="11">
    <source>
        <dbReference type="ARBA" id="ARBA00039108"/>
    </source>
</evidence>
<dbReference type="PANTHER" id="PTHR43783">
    <property type="entry name" value="UDP-N-ACETYLGLUCOSAMINE 1-CARBOXYVINYLTRANSFERASE"/>
    <property type="match status" value="1"/>
</dbReference>
<dbReference type="EMBL" id="OZ019898">
    <property type="protein sequence ID" value="CAK9230197.1"/>
    <property type="molecule type" value="Genomic_DNA"/>
</dbReference>
<comment type="subcellular location">
    <subcellularLocation>
        <location evidence="1">Cytoplasm</location>
    </subcellularLocation>
</comment>
<reference evidence="17" key="1">
    <citation type="submission" date="2024-02" db="EMBL/GenBank/DDBJ databases">
        <authorList>
            <consortium name="ELIXIR-Norway"/>
            <consortium name="Elixir Norway"/>
        </authorList>
    </citation>
    <scope>NUCLEOTIDE SEQUENCE</scope>
</reference>
<evidence type="ECO:0000256" key="9">
    <source>
        <dbReference type="ARBA" id="ARBA00023316"/>
    </source>
</evidence>